<dbReference type="Proteomes" id="UP000660262">
    <property type="component" value="Unassembled WGS sequence"/>
</dbReference>
<proteinExistence type="predicted"/>
<dbReference type="Gene3D" id="1.20.140.150">
    <property type="match status" value="1"/>
</dbReference>
<protein>
    <submittedName>
        <fullName evidence="2">Uncharacterized protein</fullName>
    </submittedName>
</protein>
<evidence type="ECO:0000313" key="3">
    <source>
        <dbReference type="Proteomes" id="UP000660262"/>
    </source>
</evidence>
<evidence type="ECO:0000313" key="2">
    <source>
        <dbReference type="EMBL" id="GHP10876.1"/>
    </source>
</evidence>
<keyword evidence="3" id="KW-1185">Reference proteome</keyword>
<reference evidence="2" key="1">
    <citation type="submission" date="2020-10" db="EMBL/GenBank/DDBJ databases">
        <title>Unveiling of a novel bifunctional photoreceptor, Dualchrome1, isolated from a cosmopolitan green alga.</title>
        <authorList>
            <person name="Suzuki S."/>
            <person name="Kawachi M."/>
        </authorList>
    </citation>
    <scope>NUCLEOTIDE SEQUENCE</scope>
    <source>
        <strain evidence="2">NIES 2893</strain>
    </source>
</reference>
<feature type="transmembrane region" description="Helical" evidence="1">
    <location>
        <begin position="12"/>
        <end position="31"/>
    </location>
</feature>
<accession>A0A830HTT0</accession>
<sequence>MANCCLVVTFSIWHIIGILAVIVANATSFWMSPDATGGLFFFSPTRAISHAGLWQTCVKEPPQIVGGATNATNGLPAGTGSALQDAEQGATAVYETIKDALPWANSTGCSLDVKTFYSNLEYQTSTTDPSTETTVSMWEIVIAERALTLAVIALSLVLIVVVASHSRERACSKTFAHVLAFTQFATSVTACVLWIVLLVRISKYDPTANSDVSTEWAQAREYLSNLDSNVEKGWENLNNYWGWSYWLFVGSAGWLFVGNFLICCM</sequence>
<organism evidence="2 3">
    <name type="scientific">Pycnococcus provasolii</name>
    <dbReference type="NCBI Taxonomy" id="41880"/>
    <lineage>
        <taxon>Eukaryota</taxon>
        <taxon>Viridiplantae</taxon>
        <taxon>Chlorophyta</taxon>
        <taxon>Pseudoscourfieldiophyceae</taxon>
        <taxon>Pseudoscourfieldiales</taxon>
        <taxon>Pycnococcaceae</taxon>
        <taxon>Pycnococcus</taxon>
    </lineage>
</organism>
<keyword evidence="1" id="KW-1133">Transmembrane helix</keyword>
<dbReference type="AlphaFoldDB" id="A0A830HTT0"/>
<dbReference type="EMBL" id="BNJQ01000031">
    <property type="protein sequence ID" value="GHP10876.1"/>
    <property type="molecule type" value="Genomic_DNA"/>
</dbReference>
<comment type="caution">
    <text evidence="2">The sequence shown here is derived from an EMBL/GenBank/DDBJ whole genome shotgun (WGS) entry which is preliminary data.</text>
</comment>
<feature type="transmembrane region" description="Helical" evidence="1">
    <location>
        <begin position="146"/>
        <end position="163"/>
    </location>
</feature>
<evidence type="ECO:0000256" key="1">
    <source>
        <dbReference type="SAM" id="Phobius"/>
    </source>
</evidence>
<keyword evidence="1" id="KW-0472">Membrane</keyword>
<name>A0A830HTT0_9CHLO</name>
<feature type="transmembrane region" description="Helical" evidence="1">
    <location>
        <begin position="175"/>
        <end position="197"/>
    </location>
</feature>
<gene>
    <name evidence="2" type="ORF">PPROV_000960600</name>
</gene>
<feature type="transmembrane region" description="Helical" evidence="1">
    <location>
        <begin position="243"/>
        <end position="262"/>
    </location>
</feature>
<keyword evidence="1" id="KW-0812">Transmembrane</keyword>